<feature type="active site" description="Proton donor" evidence="18">
    <location>
        <position position="507"/>
    </location>
</feature>
<organism evidence="24 25">
    <name type="scientific">Abyssibacter profundi</name>
    <dbReference type="NCBI Taxonomy" id="2182787"/>
    <lineage>
        <taxon>Bacteria</taxon>
        <taxon>Pseudomonadati</taxon>
        <taxon>Pseudomonadota</taxon>
        <taxon>Gammaproteobacteria</taxon>
        <taxon>Chromatiales</taxon>
        <taxon>Oceanococcaceae</taxon>
        <taxon>Abyssibacter</taxon>
    </lineage>
</organism>
<evidence type="ECO:0000256" key="4">
    <source>
        <dbReference type="ARBA" id="ARBA00004496"/>
    </source>
</evidence>
<feature type="domain" description="PEP-utilising enzyme mobile" evidence="21">
    <location>
        <begin position="162"/>
        <end position="231"/>
    </location>
</feature>
<feature type="binding site" evidence="19">
    <location>
        <begin position="459"/>
        <end position="460"/>
    </location>
    <ligand>
        <name>phosphoenolpyruvate</name>
        <dbReference type="ChEBI" id="CHEBI:58702"/>
    </ligand>
</feature>
<keyword evidence="11 17" id="KW-0808">Transferase</keyword>
<dbReference type="Proteomes" id="UP000251800">
    <property type="component" value="Unassembled WGS sequence"/>
</dbReference>
<evidence type="ECO:0000256" key="10">
    <source>
        <dbReference type="ARBA" id="ARBA00022597"/>
    </source>
</evidence>
<accession>A0A363UM72</accession>
<dbReference type="EC" id="2.7.3.9" evidence="6 17"/>
<evidence type="ECO:0000256" key="1">
    <source>
        <dbReference type="ARBA" id="ARBA00000683"/>
    </source>
</evidence>
<dbReference type="PIRSF" id="PIRSF000732">
    <property type="entry name" value="PTS_enzyme_I"/>
    <property type="match status" value="1"/>
</dbReference>
<feature type="binding site" evidence="19">
    <location>
        <position position="470"/>
    </location>
    <ligand>
        <name>phosphoenolpyruvate</name>
        <dbReference type="ChEBI" id="CHEBI:58702"/>
    </ligand>
</feature>
<dbReference type="InterPro" id="IPR040442">
    <property type="entry name" value="Pyrv_kinase-like_dom_sf"/>
</dbReference>
<protein>
    <recommendedName>
        <fullName evidence="7 17">Phosphoenolpyruvate-protein phosphotransferase</fullName>
        <ecNumber evidence="6 17">2.7.3.9</ecNumber>
    </recommendedName>
    <alternativeName>
        <fullName evidence="16 17">Phosphotransferase system, enzyme I</fullName>
    </alternativeName>
</protein>
<keyword evidence="13 17" id="KW-0479">Metal-binding</keyword>
<keyword evidence="8 17" id="KW-0813">Transport</keyword>
<dbReference type="InterPro" id="IPR050499">
    <property type="entry name" value="PEP-utilizing_PTS_enzyme"/>
</dbReference>
<evidence type="ECO:0000256" key="12">
    <source>
        <dbReference type="ARBA" id="ARBA00022683"/>
    </source>
</evidence>
<keyword evidence="25" id="KW-1185">Reference proteome</keyword>
<evidence type="ECO:0000259" key="21">
    <source>
        <dbReference type="Pfam" id="PF00391"/>
    </source>
</evidence>
<comment type="function">
    <text evidence="3 17">General (non sugar-specific) component of the phosphoenolpyruvate-dependent sugar phosphotransferase system (sugar PTS). This major carbohydrate active-transport system catalyzes the phosphorylation of incoming sugar substrates concomitantly with their translocation across the cell membrane. Enzyme I transfers the phosphoryl group from phosphoenolpyruvate (PEP) to the phosphoryl carrier protein (HPr).</text>
</comment>
<dbReference type="InterPro" id="IPR023151">
    <property type="entry name" value="PEP_util_CS"/>
</dbReference>
<dbReference type="SUPFAM" id="SSF51621">
    <property type="entry name" value="Phosphoenolpyruvate/pyruvate domain"/>
    <property type="match status" value="1"/>
</dbReference>
<reference evidence="24 25" key="1">
    <citation type="submission" date="2018-05" db="EMBL/GenBank/DDBJ databases">
        <title>Abyssibacter profundi OUC007T gen. nov., sp. nov, a marine bacterium isolated from seawater of the Mariana Trench.</title>
        <authorList>
            <person name="Zhou S."/>
        </authorList>
    </citation>
    <scope>NUCLEOTIDE SEQUENCE [LARGE SCALE GENOMIC DNA]</scope>
    <source>
        <strain evidence="24 25">OUC007</strain>
    </source>
</reference>
<dbReference type="InterPro" id="IPR036618">
    <property type="entry name" value="PtsI_HPr-bd_sf"/>
</dbReference>
<dbReference type="Gene3D" id="3.50.30.10">
    <property type="entry name" value="Phosphohistidine domain"/>
    <property type="match status" value="1"/>
</dbReference>
<keyword evidence="12 17" id="KW-0598">Phosphotransferase system</keyword>
<dbReference type="PANTHER" id="PTHR46244:SF3">
    <property type="entry name" value="PHOSPHOENOLPYRUVATE-PROTEIN PHOSPHOTRANSFERASE"/>
    <property type="match status" value="1"/>
</dbReference>
<dbReference type="GO" id="GO:0005737">
    <property type="term" value="C:cytoplasm"/>
    <property type="evidence" value="ECO:0007669"/>
    <property type="project" value="UniProtKB-SubCell"/>
</dbReference>
<dbReference type="InterPro" id="IPR006318">
    <property type="entry name" value="PTS_EI-like"/>
</dbReference>
<evidence type="ECO:0000256" key="16">
    <source>
        <dbReference type="ARBA" id="ARBA00033235"/>
    </source>
</evidence>
<sequence length="576" mass="63899">MSLWLSGIGVARGIAIGRAMKIVSGDLDIPEYALEPFEIEAEIRRYRSALRRARSQLKDVQERIPKGTPGEISAFIESHMLMLEDRAFSEAVEELITERGVNAEAALKSQRDTLIRVFEAMEDPYLRSRRDDVEHVVSQIQRILLKNDKPLGAREAAHEGTSIVVADDVTPADIILLHRQGVAGFVTESGGPLSHTAILARSLGIPAIVGLHGARRLLEDGEVLIVDGHAGHLVAAPARITLDFYARRRQRDARYRRMLLRLKDEPARSRDGQTIRLMANIELPSDVAQAQEVGAEGIGLYRTEFLFMNREQPPGEEEQYLAYREVIAAVDGPVTIRTLDLGADKQSEAVRISQATNPALGLRAVRLCLKDRSLFRTQLRALLRAASAGRARIMIPMISNIFELRQCTQLIHDIKTELAQEQREFSDTAQVGAMIEVPGAALAAPWLARECEFFSIGTNDLIQYTLAIDRVDDEVNYLYDPLHPAVLQLIRRTIEAGQMAGIPVSMCGEMAGDTLHTRLLLGLGLTEFSMHPASVLEVKRIVRDADVSDLRRRTDELLACTDPGEARQRIDAIAAL</sequence>
<feature type="binding site" evidence="19">
    <location>
        <position position="337"/>
    </location>
    <ligand>
        <name>phosphoenolpyruvate</name>
        <dbReference type="ChEBI" id="CHEBI:58702"/>
    </ligand>
</feature>
<evidence type="ECO:0000256" key="18">
    <source>
        <dbReference type="PIRSR" id="PIRSR000732-1"/>
    </source>
</evidence>
<keyword evidence="15 17" id="KW-0460">Magnesium</keyword>
<dbReference type="InterPro" id="IPR024692">
    <property type="entry name" value="PTS_EI"/>
</dbReference>
<dbReference type="EMBL" id="QEQK01000005">
    <property type="protein sequence ID" value="PWN56526.1"/>
    <property type="molecule type" value="Genomic_DNA"/>
</dbReference>
<comment type="similarity">
    <text evidence="5 17">Belongs to the PEP-utilizing enzyme family.</text>
</comment>
<dbReference type="SUPFAM" id="SSF47831">
    <property type="entry name" value="Enzyme I of the PEP:sugar phosphotransferase system HPr-binding (sub)domain"/>
    <property type="match status" value="1"/>
</dbReference>
<proteinExistence type="inferred from homology"/>
<dbReference type="Gene3D" id="3.20.20.60">
    <property type="entry name" value="Phosphoenolpyruvate-binding domains"/>
    <property type="match status" value="1"/>
</dbReference>
<evidence type="ECO:0000256" key="8">
    <source>
        <dbReference type="ARBA" id="ARBA00022448"/>
    </source>
</evidence>
<dbReference type="PROSITE" id="PS00742">
    <property type="entry name" value="PEP_ENZYMES_2"/>
    <property type="match status" value="1"/>
</dbReference>
<dbReference type="SUPFAM" id="SSF52009">
    <property type="entry name" value="Phosphohistidine domain"/>
    <property type="match status" value="1"/>
</dbReference>
<keyword evidence="10 17" id="KW-0762">Sugar transport</keyword>
<keyword evidence="14 17" id="KW-0418">Kinase</keyword>
<evidence type="ECO:0000256" key="11">
    <source>
        <dbReference type="ARBA" id="ARBA00022679"/>
    </source>
</evidence>
<evidence type="ECO:0000313" key="24">
    <source>
        <dbReference type="EMBL" id="PWN56526.1"/>
    </source>
</evidence>
<dbReference type="Pfam" id="PF05524">
    <property type="entry name" value="PEP-utilisers_N"/>
    <property type="match status" value="1"/>
</dbReference>
<feature type="domain" description="PEP-utilising enzyme C-terminal" evidence="22">
    <location>
        <begin position="261"/>
        <end position="546"/>
    </location>
</feature>
<evidence type="ECO:0000256" key="5">
    <source>
        <dbReference type="ARBA" id="ARBA00007837"/>
    </source>
</evidence>
<dbReference type="InterPro" id="IPR036637">
    <property type="entry name" value="Phosphohistidine_dom_sf"/>
</dbReference>
<evidence type="ECO:0000256" key="13">
    <source>
        <dbReference type="ARBA" id="ARBA00022723"/>
    </source>
</evidence>
<evidence type="ECO:0000256" key="19">
    <source>
        <dbReference type="PIRSR" id="PIRSR000732-2"/>
    </source>
</evidence>
<evidence type="ECO:0000256" key="20">
    <source>
        <dbReference type="PIRSR" id="PIRSR000732-3"/>
    </source>
</evidence>
<dbReference type="OrthoDB" id="9765468at2"/>
<dbReference type="NCBIfam" id="TIGR01417">
    <property type="entry name" value="PTS_I_fam"/>
    <property type="match status" value="1"/>
</dbReference>
<dbReference type="InterPro" id="IPR008279">
    <property type="entry name" value="PEP-util_enz_mobile_dom"/>
</dbReference>
<evidence type="ECO:0000256" key="15">
    <source>
        <dbReference type="ARBA" id="ARBA00022842"/>
    </source>
</evidence>
<dbReference type="InterPro" id="IPR015813">
    <property type="entry name" value="Pyrv/PenolPyrv_kinase-like_dom"/>
</dbReference>
<evidence type="ECO:0000313" key="25">
    <source>
        <dbReference type="Proteomes" id="UP000251800"/>
    </source>
</evidence>
<evidence type="ECO:0000256" key="17">
    <source>
        <dbReference type="PIRNR" id="PIRNR000732"/>
    </source>
</evidence>
<dbReference type="GO" id="GO:0016301">
    <property type="term" value="F:kinase activity"/>
    <property type="evidence" value="ECO:0007669"/>
    <property type="project" value="UniProtKB-KW"/>
</dbReference>
<name>A0A363UM72_9GAMM</name>
<dbReference type="InterPro" id="IPR008731">
    <property type="entry name" value="PTS_EIN"/>
</dbReference>
<dbReference type="RefSeq" id="WP_109719721.1">
    <property type="nucleotide sequence ID" value="NZ_QEQK01000005.1"/>
</dbReference>
<evidence type="ECO:0000256" key="14">
    <source>
        <dbReference type="ARBA" id="ARBA00022777"/>
    </source>
</evidence>
<dbReference type="PRINTS" id="PR01736">
    <property type="entry name" value="PHPHTRNFRASE"/>
</dbReference>
<feature type="active site" description="Tele-phosphohistidine intermediate" evidence="18">
    <location>
        <position position="195"/>
    </location>
</feature>
<dbReference type="Pfam" id="PF02896">
    <property type="entry name" value="PEP-utilizers_C"/>
    <property type="match status" value="1"/>
</dbReference>
<comment type="subcellular location">
    <subcellularLocation>
        <location evidence="4 17">Cytoplasm</location>
    </subcellularLocation>
</comment>
<evidence type="ECO:0000256" key="3">
    <source>
        <dbReference type="ARBA" id="ARBA00002728"/>
    </source>
</evidence>
<comment type="cofactor">
    <cofactor evidence="2 17 20">
        <name>Mg(2+)</name>
        <dbReference type="ChEBI" id="CHEBI:18420"/>
    </cofactor>
</comment>
<dbReference type="AlphaFoldDB" id="A0A363UM72"/>
<dbReference type="Pfam" id="PF00391">
    <property type="entry name" value="PEP-utilizers"/>
    <property type="match status" value="1"/>
</dbReference>
<dbReference type="GO" id="GO:0008965">
    <property type="term" value="F:phosphoenolpyruvate-protein phosphotransferase activity"/>
    <property type="evidence" value="ECO:0007669"/>
    <property type="project" value="UniProtKB-EC"/>
</dbReference>
<dbReference type="GO" id="GO:0046872">
    <property type="term" value="F:metal ion binding"/>
    <property type="evidence" value="ECO:0007669"/>
    <property type="project" value="UniProtKB-KW"/>
</dbReference>
<dbReference type="Gene3D" id="1.10.274.10">
    <property type="entry name" value="PtsI, HPr-binding domain"/>
    <property type="match status" value="1"/>
</dbReference>
<feature type="binding site" evidence="20">
    <location>
        <position position="436"/>
    </location>
    <ligand>
        <name>Mg(2+)</name>
        <dbReference type="ChEBI" id="CHEBI:18420"/>
    </ligand>
</feature>
<feature type="binding site" evidence="19">
    <location>
        <position position="302"/>
    </location>
    <ligand>
        <name>phosphoenolpyruvate</name>
        <dbReference type="ChEBI" id="CHEBI:58702"/>
    </ligand>
</feature>
<evidence type="ECO:0000256" key="7">
    <source>
        <dbReference type="ARBA" id="ARBA00016544"/>
    </source>
</evidence>
<evidence type="ECO:0000259" key="23">
    <source>
        <dbReference type="Pfam" id="PF05524"/>
    </source>
</evidence>
<dbReference type="PANTHER" id="PTHR46244">
    <property type="entry name" value="PHOSPHOENOLPYRUVATE-PROTEIN PHOSPHOTRANSFERASE"/>
    <property type="match status" value="1"/>
</dbReference>
<comment type="catalytic activity">
    <reaction evidence="1 17">
        <text>L-histidyl-[protein] + phosphoenolpyruvate = N(pros)-phospho-L-histidyl-[protein] + pyruvate</text>
        <dbReference type="Rhea" id="RHEA:23880"/>
        <dbReference type="Rhea" id="RHEA-COMP:9745"/>
        <dbReference type="Rhea" id="RHEA-COMP:9746"/>
        <dbReference type="ChEBI" id="CHEBI:15361"/>
        <dbReference type="ChEBI" id="CHEBI:29979"/>
        <dbReference type="ChEBI" id="CHEBI:58702"/>
        <dbReference type="ChEBI" id="CHEBI:64837"/>
        <dbReference type="EC" id="2.7.3.9"/>
    </reaction>
</comment>
<evidence type="ECO:0000256" key="6">
    <source>
        <dbReference type="ARBA" id="ARBA00012232"/>
    </source>
</evidence>
<feature type="binding site" evidence="20">
    <location>
        <position position="460"/>
    </location>
    <ligand>
        <name>Mg(2+)</name>
        <dbReference type="ChEBI" id="CHEBI:18420"/>
    </ligand>
</feature>
<evidence type="ECO:0000256" key="2">
    <source>
        <dbReference type="ARBA" id="ARBA00001946"/>
    </source>
</evidence>
<comment type="caution">
    <text evidence="24">The sequence shown here is derived from an EMBL/GenBank/DDBJ whole genome shotgun (WGS) entry which is preliminary data.</text>
</comment>
<evidence type="ECO:0000256" key="9">
    <source>
        <dbReference type="ARBA" id="ARBA00022490"/>
    </source>
</evidence>
<dbReference type="InterPro" id="IPR000121">
    <property type="entry name" value="PEP_util_C"/>
</dbReference>
<evidence type="ECO:0000259" key="22">
    <source>
        <dbReference type="Pfam" id="PF02896"/>
    </source>
</evidence>
<gene>
    <name evidence="24" type="primary">ptsP</name>
    <name evidence="24" type="ORF">DEH80_06760</name>
</gene>
<keyword evidence="24" id="KW-0670">Pyruvate</keyword>
<feature type="domain" description="Phosphotransferase system enzyme I N-terminal" evidence="23">
    <location>
        <begin position="6"/>
        <end position="129"/>
    </location>
</feature>
<dbReference type="GO" id="GO:0009401">
    <property type="term" value="P:phosphoenolpyruvate-dependent sugar phosphotransferase system"/>
    <property type="evidence" value="ECO:0007669"/>
    <property type="project" value="UniProtKB-KW"/>
</dbReference>
<keyword evidence="9 17" id="KW-0963">Cytoplasm</keyword>